<comment type="caution">
    <text evidence="10">The sequence shown here is derived from an EMBL/GenBank/DDBJ whole genome shotgun (WGS) entry which is preliminary data.</text>
</comment>
<feature type="domain" description="CDC20/Fizzy WD40" evidence="9">
    <location>
        <begin position="96"/>
        <end position="389"/>
    </location>
</feature>
<dbReference type="GO" id="GO:0005680">
    <property type="term" value="C:anaphase-promoting complex"/>
    <property type="evidence" value="ECO:0007669"/>
    <property type="project" value="TreeGrafter"/>
</dbReference>
<feature type="repeat" description="WD" evidence="8">
    <location>
        <begin position="487"/>
        <end position="520"/>
    </location>
</feature>
<evidence type="ECO:0000256" key="7">
    <source>
        <dbReference type="ARBA" id="ARBA00023425"/>
    </source>
</evidence>
<dbReference type="Gramene" id="OMO85518">
    <property type="protein sequence ID" value="OMO85518"/>
    <property type="gene ID" value="CCACVL1_10142"/>
</dbReference>
<keyword evidence="3" id="KW-0132">Cell division</keyword>
<dbReference type="InterPro" id="IPR001680">
    <property type="entry name" value="WD40_rpt"/>
</dbReference>
<evidence type="ECO:0000256" key="8">
    <source>
        <dbReference type="PROSITE-ProRule" id="PRU00221"/>
    </source>
</evidence>
<dbReference type="Pfam" id="PF00400">
    <property type="entry name" value="WD40"/>
    <property type="match status" value="1"/>
</dbReference>
<dbReference type="EMBL" id="AWWV01009591">
    <property type="protein sequence ID" value="OMO85518.1"/>
    <property type="molecule type" value="Genomic_DNA"/>
</dbReference>
<reference evidence="10 11" key="1">
    <citation type="submission" date="2013-09" db="EMBL/GenBank/DDBJ databases">
        <title>Corchorus capsularis genome sequencing.</title>
        <authorList>
            <person name="Alam M."/>
            <person name="Haque M.S."/>
            <person name="Islam M.S."/>
            <person name="Emdad E.M."/>
            <person name="Islam M.M."/>
            <person name="Ahmed B."/>
            <person name="Halim A."/>
            <person name="Hossen Q.M.M."/>
            <person name="Hossain M.Z."/>
            <person name="Ahmed R."/>
            <person name="Khan M.M."/>
            <person name="Islam R."/>
            <person name="Rashid M.M."/>
            <person name="Khan S.A."/>
            <person name="Rahman M.S."/>
            <person name="Alam M."/>
        </authorList>
    </citation>
    <scope>NUCLEOTIDE SEQUENCE [LARGE SCALE GENOMIC DNA]</scope>
    <source>
        <strain evidence="11">cv. CVL-1</strain>
        <tissue evidence="10">Whole seedling</tissue>
    </source>
</reference>
<dbReference type="GO" id="GO:1905786">
    <property type="term" value="P:positive regulation of anaphase-promoting complex-dependent catabolic process"/>
    <property type="evidence" value="ECO:0007669"/>
    <property type="project" value="TreeGrafter"/>
</dbReference>
<dbReference type="OrthoDB" id="10263272at2759"/>
<dbReference type="InterPro" id="IPR056150">
    <property type="entry name" value="WD40_CDC20-Fz"/>
</dbReference>
<keyword evidence="11" id="KW-1185">Reference proteome</keyword>
<dbReference type="PROSITE" id="PS50294">
    <property type="entry name" value="WD_REPEATS_REGION"/>
    <property type="match status" value="2"/>
</dbReference>
<evidence type="ECO:0000256" key="5">
    <source>
        <dbReference type="ARBA" id="ARBA00022776"/>
    </source>
</evidence>
<evidence type="ECO:0000256" key="6">
    <source>
        <dbReference type="ARBA" id="ARBA00023306"/>
    </source>
</evidence>
<dbReference type="GO" id="GO:1990757">
    <property type="term" value="F:ubiquitin ligase activator activity"/>
    <property type="evidence" value="ECO:0007669"/>
    <property type="project" value="TreeGrafter"/>
</dbReference>
<keyword evidence="6" id="KW-0131">Cell cycle</keyword>
<dbReference type="InterPro" id="IPR019775">
    <property type="entry name" value="WD40_repeat_CS"/>
</dbReference>
<evidence type="ECO:0000259" key="9">
    <source>
        <dbReference type="Pfam" id="PF24807"/>
    </source>
</evidence>
<dbReference type="SMART" id="SM00320">
    <property type="entry name" value="WD40"/>
    <property type="match status" value="7"/>
</dbReference>
<dbReference type="Gene3D" id="2.130.10.10">
    <property type="entry name" value="YVTN repeat-like/Quinoprotein amine dehydrogenase"/>
    <property type="match status" value="2"/>
</dbReference>
<dbReference type="UniPathway" id="UPA00143"/>
<evidence type="ECO:0000256" key="2">
    <source>
        <dbReference type="ARBA" id="ARBA00022574"/>
    </source>
</evidence>
<evidence type="ECO:0000256" key="4">
    <source>
        <dbReference type="ARBA" id="ARBA00022737"/>
    </source>
</evidence>
<dbReference type="GO" id="GO:0010997">
    <property type="term" value="F:anaphase-promoting complex binding"/>
    <property type="evidence" value="ECO:0007669"/>
    <property type="project" value="InterPro"/>
</dbReference>
<dbReference type="GO" id="GO:0031145">
    <property type="term" value="P:anaphase-promoting complex-dependent catabolic process"/>
    <property type="evidence" value="ECO:0007669"/>
    <property type="project" value="TreeGrafter"/>
</dbReference>
<dbReference type="GO" id="GO:0051301">
    <property type="term" value="P:cell division"/>
    <property type="evidence" value="ECO:0007669"/>
    <property type="project" value="UniProtKB-KW"/>
</dbReference>
<proteinExistence type="inferred from homology"/>
<evidence type="ECO:0000313" key="11">
    <source>
        <dbReference type="Proteomes" id="UP000188268"/>
    </source>
</evidence>
<comment type="similarity">
    <text evidence="1">Belongs to the WD repeat CDC20/Fizzy family.</text>
</comment>
<dbReference type="PROSITE" id="PS50082">
    <property type="entry name" value="WD_REPEATS_2"/>
    <property type="match status" value="3"/>
</dbReference>
<feature type="repeat" description="WD" evidence="8">
    <location>
        <begin position="141"/>
        <end position="182"/>
    </location>
</feature>
<dbReference type="AlphaFoldDB" id="A0A1R3ISG0"/>
<dbReference type="GO" id="GO:0016567">
    <property type="term" value="P:protein ubiquitination"/>
    <property type="evidence" value="ECO:0007669"/>
    <property type="project" value="UniProtKB-UniPathway"/>
</dbReference>
<protein>
    <recommendedName>
        <fullName evidence="9">CDC20/Fizzy WD40 domain-containing protein</fullName>
    </recommendedName>
</protein>
<accession>A0A1R3ISG0</accession>
<dbReference type="InterPro" id="IPR015943">
    <property type="entry name" value="WD40/YVTN_repeat-like_dom_sf"/>
</dbReference>
<evidence type="ECO:0000313" key="10">
    <source>
        <dbReference type="EMBL" id="OMO85518.1"/>
    </source>
</evidence>
<dbReference type="SUPFAM" id="SSF50978">
    <property type="entry name" value="WD40 repeat-like"/>
    <property type="match status" value="1"/>
</dbReference>
<dbReference type="PANTHER" id="PTHR19918">
    <property type="entry name" value="CELL DIVISION CYCLE 20 CDC20 FIZZY -RELATED"/>
    <property type="match status" value="1"/>
</dbReference>
<dbReference type="PANTHER" id="PTHR19918:SF8">
    <property type="entry name" value="FI02843P"/>
    <property type="match status" value="1"/>
</dbReference>
<name>A0A1R3ISG0_COCAP</name>
<keyword evidence="4" id="KW-0677">Repeat</keyword>
<comment type="function">
    <text evidence="7">Component of the anaphase promoting complex/cyclosome (APC/C), a cell cycle-regulated E3 ubiquitin-protein ligase complex that controls progression through mitosis and the G1 phase of the cell cycle.</text>
</comment>
<keyword evidence="2 8" id="KW-0853">WD repeat</keyword>
<feature type="repeat" description="WD" evidence="8">
    <location>
        <begin position="226"/>
        <end position="267"/>
    </location>
</feature>
<gene>
    <name evidence="10" type="ORF">CCACVL1_10142</name>
</gene>
<evidence type="ECO:0000256" key="3">
    <source>
        <dbReference type="ARBA" id="ARBA00022618"/>
    </source>
</evidence>
<sequence length="520" mass="58043">MDRFIPIWDLDYARSVLTPLSNDTQTMPSLSSDTYRQVLAEVMNMNNRRILSYKKKPYEPVEYWPSSSKHPSSDLQYLKLLKPKRHIPQSPDSERDAPGLVENFGLNLLDWGSANVLAIALGNSVYLWDTSGGNVSKLVTVDDEIGPVTSLSWAPDRGHIAIGLNNSEVQLWDGASKQRLSTIRGYHKSRVGSMDWNNHNILTTGGRDGKIVNTDVRIKSGVIGAYRGHKQEVCGLRWSASGEKLASGGEDKLVHLWDMSMASSNSRTNKWLHRLKDHTSAVRALAWCPFLSDLLATGGGGKRDRKIKFWSSETGECLKSLDTGSEVCALLWNKNERELLSSHGSPQNQLVLWTYPSMFKIAELYDHTSRVLYMTPSPDGCTVATAAGAQGHEKLNSWNVFGDPKVAKPAPKVKQEPFARVSLIRKTLPYSMATRVGGSYFKFRYEVGRHWWAGGKTAFNKNWSSLFVGQKDAFHELDKFLIKIAELTGHTSRVLYMTQSPDGCTVATAAGDETLKFWNV</sequence>
<dbReference type="Proteomes" id="UP000188268">
    <property type="component" value="Unassembled WGS sequence"/>
</dbReference>
<dbReference type="InterPro" id="IPR036322">
    <property type="entry name" value="WD40_repeat_dom_sf"/>
</dbReference>
<organism evidence="10 11">
    <name type="scientific">Corchorus capsularis</name>
    <name type="common">Jute</name>
    <dbReference type="NCBI Taxonomy" id="210143"/>
    <lineage>
        <taxon>Eukaryota</taxon>
        <taxon>Viridiplantae</taxon>
        <taxon>Streptophyta</taxon>
        <taxon>Embryophyta</taxon>
        <taxon>Tracheophyta</taxon>
        <taxon>Spermatophyta</taxon>
        <taxon>Magnoliopsida</taxon>
        <taxon>eudicotyledons</taxon>
        <taxon>Gunneridae</taxon>
        <taxon>Pentapetalae</taxon>
        <taxon>rosids</taxon>
        <taxon>malvids</taxon>
        <taxon>Malvales</taxon>
        <taxon>Malvaceae</taxon>
        <taxon>Grewioideae</taxon>
        <taxon>Apeibeae</taxon>
        <taxon>Corchorus</taxon>
    </lineage>
</organism>
<evidence type="ECO:0000256" key="1">
    <source>
        <dbReference type="ARBA" id="ARBA00006445"/>
    </source>
</evidence>
<dbReference type="STRING" id="210143.A0A1R3ISG0"/>
<keyword evidence="5" id="KW-0498">Mitosis</keyword>
<dbReference type="InterPro" id="IPR033010">
    <property type="entry name" value="Cdc20/Fizzy"/>
</dbReference>
<dbReference type="Pfam" id="PF24807">
    <property type="entry name" value="WD40_CDC20-Fz"/>
    <property type="match status" value="1"/>
</dbReference>
<dbReference type="PROSITE" id="PS00678">
    <property type="entry name" value="WD_REPEATS_1"/>
    <property type="match status" value="2"/>
</dbReference>